<evidence type="ECO:0000256" key="2">
    <source>
        <dbReference type="ARBA" id="ARBA00022917"/>
    </source>
</evidence>
<dbReference type="Gene3D" id="3.30.70.1010">
    <property type="entry name" value="Translation elongation factor EF1B, gamma chain, conserved domain"/>
    <property type="match status" value="1"/>
</dbReference>
<dbReference type="InterPro" id="IPR010987">
    <property type="entry name" value="Glutathione-S-Trfase_C-like"/>
</dbReference>
<dbReference type="InterPro" id="IPR001662">
    <property type="entry name" value="EF1B_G_C"/>
</dbReference>
<name>A0AAV9XZM9_9CRYT</name>
<dbReference type="FunFam" id="3.30.70.1010:FF:000001">
    <property type="entry name" value="Elongation factor 1-gamma 1"/>
    <property type="match status" value="1"/>
</dbReference>
<keyword evidence="1 3" id="KW-0251">Elongation factor</keyword>
<dbReference type="PROSITE" id="PS50405">
    <property type="entry name" value="GST_CTER"/>
    <property type="match status" value="1"/>
</dbReference>
<dbReference type="EMBL" id="JAWDEY010000012">
    <property type="protein sequence ID" value="KAK6589579.1"/>
    <property type="molecule type" value="Genomic_DNA"/>
</dbReference>
<evidence type="ECO:0000256" key="3">
    <source>
        <dbReference type="PROSITE-ProRule" id="PRU00519"/>
    </source>
</evidence>
<dbReference type="PANTHER" id="PTHR43986">
    <property type="entry name" value="ELONGATION FACTOR 1-GAMMA"/>
    <property type="match status" value="1"/>
</dbReference>
<organism evidence="7 8">
    <name type="scientific">Cryptosporidium xiaoi</name>
    <dbReference type="NCBI Taxonomy" id="659607"/>
    <lineage>
        <taxon>Eukaryota</taxon>
        <taxon>Sar</taxon>
        <taxon>Alveolata</taxon>
        <taxon>Apicomplexa</taxon>
        <taxon>Conoidasida</taxon>
        <taxon>Coccidia</taxon>
        <taxon>Eucoccidiorida</taxon>
        <taxon>Eimeriorina</taxon>
        <taxon>Cryptosporidiidae</taxon>
        <taxon>Cryptosporidium</taxon>
    </lineage>
</organism>
<protein>
    <submittedName>
        <fullName evidence="7">Elongation factor EF1-gamma (Glutathione S-transferase family)</fullName>
    </submittedName>
</protein>
<evidence type="ECO:0000313" key="7">
    <source>
        <dbReference type="EMBL" id="KAK6589579.1"/>
    </source>
</evidence>
<feature type="domain" description="GST C-terminal" evidence="6">
    <location>
        <begin position="83"/>
        <end position="210"/>
    </location>
</feature>
<dbReference type="GO" id="GO:0005737">
    <property type="term" value="C:cytoplasm"/>
    <property type="evidence" value="ECO:0007669"/>
    <property type="project" value="TreeGrafter"/>
</dbReference>
<evidence type="ECO:0000256" key="4">
    <source>
        <dbReference type="SAM" id="MobiDB-lite"/>
    </source>
</evidence>
<feature type="compositionally biased region" description="Low complexity" evidence="4">
    <location>
        <begin position="205"/>
        <end position="216"/>
    </location>
</feature>
<dbReference type="InterPro" id="IPR004046">
    <property type="entry name" value="GST_C"/>
</dbReference>
<evidence type="ECO:0000313" key="8">
    <source>
        <dbReference type="Proteomes" id="UP001311799"/>
    </source>
</evidence>
<dbReference type="PROSITE" id="PS50040">
    <property type="entry name" value="EF1G_C"/>
    <property type="match status" value="1"/>
</dbReference>
<feature type="compositionally biased region" description="Basic and acidic residues" evidence="4">
    <location>
        <begin position="218"/>
        <end position="228"/>
    </location>
</feature>
<comment type="caution">
    <text evidence="7">The sequence shown here is derived from an EMBL/GenBank/DDBJ whole genome shotgun (WGS) entry which is preliminary data.</text>
</comment>
<feature type="region of interest" description="Disordered" evidence="4">
    <location>
        <begin position="205"/>
        <end position="236"/>
    </location>
</feature>
<evidence type="ECO:0000259" key="6">
    <source>
        <dbReference type="PROSITE" id="PS50405"/>
    </source>
</evidence>
<evidence type="ECO:0000256" key="1">
    <source>
        <dbReference type="ARBA" id="ARBA00022768"/>
    </source>
</evidence>
<proteinExistence type="predicted"/>
<sequence>METMILYSFDKCPMASVIMSVAEITGNKITLKSADNLELKTINLPLKKGTPVLVTKLGEIFGTSTIIRHLARGSPYTNLYGRSPSDATHVDMMLYYLDSEMAPLIRSLCPVSGCSGDKTSTYKELMNIFTKINEYLTRRTFIVGHRLTIADIFLAVMVDSVVLFSNKSISLDTLVNLRRYLDTVLNQPAVKKHYGELSKKCCQGQTKTQSQSQSGGASEDKAKKKENPLDSLPPSSMSLDEWKRVYSNTKDLRGVAMPWLEKNFDPNGYCFYYMKYNKLPDELDVAFRASNMVGGFLQRLDNNFRKYSFGVINIVGGNGEFDYQGVFLFRGNEIPEEMVSHPSFEYHTFKRLDFSNNAERSLISDYFCNDEEVEGLKIQDCKVWK</sequence>
<keyword evidence="2 3" id="KW-0648">Protein biosynthesis</keyword>
<dbReference type="InterPro" id="IPR036282">
    <property type="entry name" value="Glutathione-S-Trfase_C_sf"/>
</dbReference>
<dbReference type="SUPFAM" id="SSF89942">
    <property type="entry name" value="eEF1-gamma domain"/>
    <property type="match status" value="1"/>
</dbReference>
<dbReference type="Gene3D" id="1.20.1050.130">
    <property type="match status" value="1"/>
</dbReference>
<dbReference type="SUPFAM" id="SSF47616">
    <property type="entry name" value="GST C-terminal domain-like"/>
    <property type="match status" value="1"/>
</dbReference>
<evidence type="ECO:0000259" key="5">
    <source>
        <dbReference type="PROSITE" id="PS50040"/>
    </source>
</evidence>
<gene>
    <name evidence="7" type="ORF">RS030_203135</name>
</gene>
<dbReference type="SMART" id="SM01183">
    <property type="entry name" value="EF1G"/>
    <property type="match status" value="1"/>
</dbReference>
<dbReference type="PANTHER" id="PTHR43986:SF1">
    <property type="entry name" value="ELONGATION FACTOR 1-GAMMA"/>
    <property type="match status" value="1"/>
</dbReference>
<keyword evidence="8" id="KW-1185">Reference proteome</keyword>
<dbReference type="AlphaFoldDB" id="A0AAV9XZM9"/>
<dbReference type="InterPro" id="IPR036433">
    <property type="entry name" value="EF1B_G_C_sf"/>
</dbReference>
<dbReference type="Proteomes" id="UP001311799">
    <property type="component" value="Unassembled WGS sequence"/>
</dbReference>
<accession>A0AAV9XZM9</accession>
<dbReference type="Pfam" id="PF00647">
    <property type="entry name" value="EF1G"/>
    <property type="match status" value="1"/>
</dbReference>
<dbReference type="Pfam" id="PF14497">
    <property type="entry name" value="GST_C_3"/>
    <property type="match status" value="1"/>
</dbReference>
<feature type="domain" description="EF-1-gamma C-terminal" evidence="5">
    <location>
        <begin position="225"/>
        <end position="385"/>
    </location>
</feature>
<dbReference type="GO" id="GO:0005634">
    <property type="term" value="C:nucleus"/>
    <property type="evidence" value="ECO:0007669"/>
    <property type="project" value="TreeGrafter"/>
</dbReference>
<dbReference type="InterPro" id="IPR050802">
    <property type="entry name" value="EF-GSTs"/>
</dbReference>
<dbReference type="GO" id="GO:0003746">
    <property type="term" value="F:translation elongation factor activity"/>
    <property type="evidence" value="ECO:0007669"/>
    <property type="project" value="UniProtKB-UniRule"/>
</dbReference>
<reference evidence="7 8" key="1">
    <citation type="submission" date="2023-10" db="EMBL/GenBank/DDBJ databases">
        <title>Comparative genomics analysis reveals potential genetic determinants of host preference in Cryptosporidium xiaoi.</title>
        <authorList>
            <person name="Xiao L."/>
            <person name="Li J."/>
        </authorList>
    </citation>
    <scope>NUCLEOTIDE SEQUENCE [LARGE SCALE GENOMIC DNA]</scope>
    <source>
        <strain evidence="7 8">52996</strain>
    </source>
</reference>